<evidence type="ECO:0008006" key="6">
    <source>
        <dbReference type="Google" id="ProtNLM"/>
    </source>
</evidence>
<protein>
    <recommendedName>
        <fullName evidence="6">Twin-arginine translocation pathway signal</fullName>
    </recommendedName>
</protein>
<dbReference type="PANTHER" id="PTHR37042">
    <property type="entry name" value="OUTER MEMBRANE PROTEIN RV1973"/>
    <property type="match status" value="1"/>
</dbReference>
<sequence>MRSGLLGRIAWWAVVVVLTVATLAVTALGVWEMGLKSQQPPPVADQFADRQAVTHAASAGTVKVLSYTPDTLDQDFDAASAMLTGDFLAYYRQFTSQVVAPAARQKRVTTKATVPRAGVETLSTDKAAILVFVTQTTTSADQPAPAATSSSVRVGLAKVQGRWLINSFNPV</sequence>
<name>A0A1A2SND7_MYCNT</name>
<dbReference type="OrthoDB" id="5192320at2"/>
<evidence type="ECO:0000256" key="3">
    <source>
        <dbReference type="SAM" id="Phobius"/>
    </source>
</evidence>
<dbReference type="EMBL" id="LZJU01000210">
    <property type="protein sequence ID" value="OBH65733.1"/>
    <property type="molecule type" value="Genomic_DNA"/>
</dbReference>
<keyword evidence="3" id="KW-1133">Transmembrane helix</keyword>
<keyword evidence="3" id="KW-0812">Transmembrane</keyword>
<dbReference type="Proteomes" id="UP000092389">
    <property type="component" value="Unassembled WGS sequence"/>
</dbReference>
<dbReference type="AlphaFoldDB" id="A0A1A2SND7"/>
<gene>
    <name evidence="4" type="ORF">A5683_11640</name>
</gene>
<comment type="subcellular location">
    <subcellularLocation>
        <location evidence="1">Membrane</location>
    </subcellularLocation>
</comment>
<proteinExistence type="predicted"/>
<accession>A0A1A2SND7</accession>
<evidence type="ECO:0000313" key="5">
    <source>
        <dbReference type="Proteomes" id="UP000092389"/>
    </source>
</evidence>
<keyword evidence="2 3" id="KW-0472">Membrane</keyword>
<organism evidence="4 5">
    <name type="scientific">Mycobacterium mantenii</name>
    <dbReference type="NCBI Taxonomy" id="560555"/>
    <lineage>
        <taxon>Bacteria</taxon>
        <taxon>Bacillati</taxon>
        <taxon>Actinomycetota</taxon>
        <taxon>Actinomycetes</taxon>
        <taxon>Mycobacteriales</taxon>
        <taxon>Mycobacteriaceae</taxon>
        <taxon>Mycobacterium</taxon>
        <taxon>Mycobacterium avium complex (MAC)</taxon>
    </lineage>
</organism>
<comment type="caution">
    <text evidence="4">The sequence shown here is derived from an EMBL/GenBank/DDBJ whole genome shotgun (WGS) entry which is preliminary data.</text>
</comment>
<reference evidence="4 5" key="1">
    <citation type="submission" date="2016-06" db="EMBL/GenBank/DDBJ databases">
        <authorList>
            <person name="Kjaerup R.B."/>
            <person name="Dalgaard T.S."/>
            <person name="Juul-Madsen H.R."/>
        </authorList>
    </citation>
    <scope>NUCLEOTIDE SEQUENCE [LARGE SCALE GENOMIC DNA]</scope>
    <source>
        <strain evidence="4 5">E152</strain>
    </source>
</reference>
<evidence type="ECO:0000256" key="2">
    <source>
        <dbReference type="ARBA" id="ARBA00023136"/>
    </source>
</evidence>
<evidence type="ECO:0000256" key="1">
    <source>
        <dbReference type="ARBA" id="ARBA00004370"/>
    </source>
</evidence>
<dbReference type="GO" id="GO:0016020">
    <property type="term" value="C:membrane"/>
    <property type="evidence" value="ECO:0007669"/>
    <property type="project" value="UniProtKB-SubCell"/>
</dbReference>
<dbReference type="RefSeq" id="WP_067914592.1">
    <property type="nucleotide sequence ID" value="NZ_LZJP01000013.1"/>
</dbReference>
<dbReference type="PANTHER" id="PTHR37042:SF4">
    <property type="entry name" value="OUTER MEMBRANE PROTEIN RV1973"/>
    <property type="match status" value="1"/>
</dbReference>
<evidence type="ECO:0000313" key="4">
    <source>
        <dbReference type="EMBL" id="OBH65733.1"/>
    </source>
</evidence>
<feature type="transmembrane region" description="Helical" evidence="3">
    <location>
        <begin position="9"/>
        <end position="31"/>
    </location>
</feature>